<organism evidence="1 2">
    <name type="scientific">Hymenobacter coccineus</name>
    <dbReference type="NCBI Taxonomy" id="1908235"/>
    <lineage>
        <taxon>Bacteria</taxon>
        <taxon>Pseudomonadati</taxon>
        <taxon>Bacteroidota</taxon>
        <taxon>Cytophagia</taxon>
        <taxon>Cytophagales</taxon>
        <taxon>Hymenobacteraceae</taxon>
        <taxon>Hymenobacter</taxon>
    </lineage>
</organism>
<gene>
    <name evidence="1" type="ORF">BEN49_14065</name>
</gene>
<protein>
    <recommendedName>
        <fullName evidence="3">Helix-turn-helix domain-containing protein</fullName>
    </recommendedName>
</protein>
<dbReference type="Proteomes" id="UP000177506">
    <property type="component" value="Unassembled WGS sequence"/>
</dbReference>
<dbReference type="RefSeq" id="WP_070746653.1">
    <property type="nucleotide sequence ID" value="NZ_MDZA01000433.1"/>
</dbReference>
<evidence type="ECO:0000313" key="2">
    <source>
        <dbReference type="Proteomes" id="UP000177506"/>
    </source>
</evidence>
<dbReference type="InterPro" id="IPR009057">
    <property type="entry name" value="Homeodomain-like_sf"/>
</dbReference>
<comment type="caution">
    <text evidence="1">The sequence shown here is derived from an EMBL/GenBank/DDBJ whole genome shotgun (WGS) entry which is preliminary data.</text>
</comment>
<keyword evidence="2" id="KW-1185">Reference proteome</keyword>
<accession>A0A1G1SUG1</accession>
<dbReference type="EMBL" id="MDZA01000433">
    <property type="protein sequence ID" value="OGX82253.1"/>
    <property type="molecule type" value="Genomic_DNA"/>
</dbReference>
<dbReference type="OrthoDB" id="8707448at2"/>
<evidence type="ECO:0000313" key="1">
    <source>
        <dbReference type="EMBL" id="OGX82253.1"/>
    </source>
</evidence>
<dbReference type="Pfam" id="PF13551">
    <property type="entry name" value="HTH_29"/>
    <property type="match status" value="1"/>
</dbReference>
<name>A0A1G1SUG1_9BACT</name>
<reference evidence="1 2" key="1">
    <citation type="submission" date="2016-08" db="EMBL/GenBank/DDBJ databases">
        <title>Hymenobacter coccineus sp. nov., Hymenobacter lapidarius sp. nov. and Hymenobacter glacialis sp. nov., isolated from Antarctic soil.</title>
        <authorList>
            <person name="Sedlacek I."/>
            <person name="Kralova S."/>
            <person name="Kyrova K."/>
            <person name="Maslanova I."/>
            <person name="Stankova E."/>
            <person name="Vrbovska V."/>
            <person name="Nemec M."/>
            <person name="Bartak M."/>
            <person name="Svec P."/>
            <person name="Busse H.-J."/>
            <person name="Pantucek R."/>
        </authorList>
    </citation>
    <scope>NUCLEOTIDE SEQUENCE [LARGE SCALE GENOMIC DNA]</scope>
    <source>
        <strain evidence="1 2">CCM 8649</strain>
    </source>
</reference>
<dbReference type="AlphaFoldDB" id="A0A1G1SUG1"/>
<sequence length="91" mass="10038">MLAPLALTSDEVTTLDACSHYARHPRQRRRAQAVLGHHRGQTVTQLAAFFAVRYATVHGWLSAWRDDGLAGLLEGQRAGRPPKLPLAAQKK</sequence>
<proteinExistence type="predicted"/>
<dbReference type="SUPFAM" id="SSF46689">
    <property type="entry name" value="Homeodomain-like"/>
    <property type="match status" value="1"/>
</dbReference>
<evidence type="ECO:0008006" key="3">
    <source>
        <dbReference type="Google" id="ProtNLM"/>
    </source>
</evidence>